<feature type="transmembrane region" description="Helical" evidence="7">
    <location>
        <begin position="353"/>
        <end position="375"/>
    </location>
</feature>
<evidence type="ECO:0000256" key="3">
    <source>
        <dbReference type="ARBA" id="ARBA00022475"/>
    </source>
</evidence>
<dbReference type="Proteomes" id="UP001162734">
    <property type="component" value="Chromosome"/>
</dbReference>
<feature type="transmembrane region" description="Helical" evidence="7">
    <location>
        <begin position="756"/>
        <end position="789"/>
    </location>
</feature>
<evidence type="ECO:0000256" key="2">
    <source>
        <dbReference type="ARBA" id="ARBA00005236"/>
    </source>
</evidence>
<evidence type="ECO:0000256" key="6">
    <source>
        <dbReference type="ARBA" id="ARBA00023136"/>
    </source>
</evidence>
<dbReference type="Pfam" id="PF12704">
    <property type="entry name" value="MacB_PCD"/>
    <property type="match status" value="2"/>
</dbReference>
<accession>A0ABM7X690</accession>
<feature type="transmembrane region" description="Helical" evidence="7">
    <location>
        <begin position="396"/>
        <end position="417"/>
    </location>
</feature>
<feature type="transmembrane region" description="Helical" evidence="7">
    <location>
        <begin position="801"/>
        <end position="825"/>
    </location>
</feature>
<evidence type="ECO:0000256" key="4">
    <source>
        <dbReference type="ARBA" id="ARBA00022692"/>
    </source>
</evidence>
<evidence type="ECO:0000256" key="5">
    <source>
        <dbReference type="ARBA" id="ARBA00022989"/>
    </source>
</evidence>
<protein>
    <submittedName>
        <fullName evidence="10">Permease</fullName>
    </submittedName>
</protein>
<dbReference type="InterPro" id="IPR051447">
    <property type="entry name" value="Lipoprotein-release_system"/>
</dbReference>
<comment type="similarity">
    <text evidence="2">Belongs to the ABC-4 integral membrane protein family. LolC/E subfamily.</text>
</comment>
<evidence type="ECO:0000313" key="11">
    <source>
        <dbReference type="Proteomes" id="UP001162734"/>
    </source>
</evidence>
<dbReference type="EMBL" id="AP025592">
    <property type="protein sequence ID" value="BDG07353.1"/>
    <property type="molecule type" value="Genomic_DNA"/>
</dbReference>
<feature type="transmembrane region" description="Helical" evidence="7">
    <location>
        <begin position="257"/>
        <end position="278"/>
    </location>
</feature>
<feature type="domain" description="MacB-like periplasmic core" evidence="9">
    <location>
        <begin position="477"/>
        <end position="676"/>
    </location>
</feature>
<dbReference type="InterPro" id="IPR003838">
    <property type="entry name" value="ABC3_permease_C"/>
</dbReference>
<feature type="transmembrane region" description="Helical" evidence="7">
    <location>
        <begin position="298"/>
        <end position="318"/>
    </location>
</feature>
<gene>
    <name evidence="10" type="ORF">AMPC_04660</name>
</gene>
<keyword evidence="5 7" id="KW-1133">Transmembrane helix</keyword>
<evidence type="ECO:0000259" key="9">
    <source>
        <dbReference type="Pfam" id="PF12704"/>
    </source>
</evidence>
<dbReference type="InterPro" id="IPR025857">
    <property type="entry name" value="MacB_PCD"/>
</dbReference>
<keyword evidence="3" id="KW-1003">Cell membrane</keyword>
<evidence type="ECO:0000256" key="7">
    <source>
        <dbReference type="SAM" id="Phobius"/>
    </source>
</evidence>
<feature type="domain" description="MacB-like periplasmic core" evidence="9">
    <location>
        <begin position="21"/>
        <end position="225"/>
    </location>
</feature>
<feature type="domain" description="ABC3 transporter permease C-terminal" evidence="8">
    <location>
        <begin position="258"/>
        <end position="382"/>
    </location>
</feature>
<evidence type="ECO:0000313" key="10">
    <source>
        <dbReference type="EMBL" id="BDG07353.1"/>
    </source>
</evidence>
<comment type="subcellular location">
    <subcellularLocation>
        <location evidence="1">Cell membrane</location>
        <topology evidence="1">Multi-pass membrane protein</topology>
    </subcellularLocation>
</comment>
<keyword evidence="11" id="KW-1185">Reference proteome</keyword>
<keyword evidence="4 7" id="KW-0812">Transmembrane</keyword>
<feature type="transmembrane region" description="Helical" evidence="7">
    <location>
        <begin position="715"/>
        <end position="735"/>
    </location>
</feature>
<name>A0ABM7X690_9BACT</name>
<dbReference type="RefSeq" id="WP_248344021.1">
    <property type="nucleotide sequence ID" value="NZ_AP025592.1"/>
</dbReference>
<evidence type="ECO:0000256" key="1">
    <source>
        <dbReference type="ARBA" id="ARBA00004651"/>
    </source>
</evidence>
<keyword evidence="6 7" id="KW-0472">Membrane</keyword>
<dbReference type="Pfam" id="PF02687">
    <property type="entry name" value="FtsX"/>
    <property type="match status" value="2"/>
</dbReference>
<dbReference type="PANTHER" id="PTHR30489">
    <property type="entry name" value="LIPOPROTEIN-RELEASING SYSTEM TRANSMEMBRANE PROTEIN LOLE"/>
    <property type="match status" value="1"/>
</dbReference>
<sequence length="843" mass="87116">MRGYFAAALRAQLAAGRALFLLSVAGVALGVGAVLSIQILNQSALGAFAGGVRAVSGEADLQILPRGPWLPDEVVARALEARGVRAALPIWRAEVEVEGAPGGLMLELVGTDLLAPVRVPWRLPAGGIAAALSRPGWVAVTPALAAERGWREGSRLDVTLGSRRVGLEVGALVDFQKLSPLASRRLAVMDVAQAQGLFGARGRLHQVDLLAEPGADRAGLARRLAERLGPAVRVAPPEQRQADAAGLLAAFRLNLTALSLISLFVGGFLVYATTRAALSRRREELGLLRALGATRGQVLSLVLGEAALLGLLGTAAGLPLGWLAARANVGAVSATLQNVYLLEGIEAIEVSPWLYLLAVAMGLAGAIAGALLPGLEVARRDPRALLAPPRLDPAGGARGQGALALAGWGLAALAWAWQATLGRALRPSGFVLAAALLVAVPLTAPWLLARAARLGRPRRLSLAYGLRTVGGRAGAAAVSAAALAVAVSMAAGVTVMIGSFRRTVETWLDDTLRADVYVTSPSWRRARSEAGLDPALVEALSRAPGVVAADRLRQVQVEAAGRRISLSGFDAGLPQSAGRVRLVEGRPEPALREVRDAGAALVSEPLSRKAGLHPGDVLPVVTPRGAVPVRIAGVYSDYGNEGGAALVSLPRLAQLFGPGAVSNVALYLGPGADPEREVDLLKRRFAGVPLLVRSNRTLRTEVLAIFEQTFAVTRLLQGVSLVIAAAGITLSLLVLARERAAELALYRALGATRGQLFLVFLGRGLGIACGGLVLGALGGAGLALVLVRLVNRAWFGWTIALSWPAGALGAQALTVLAAAALASLYPAARASRTPAAELSRDAL</sequence>
<dbReference type="PANTHER" id="PTHR30489:SF0">
    <property type="entry name" value="LIPOPROTEIN-RELEASING SYSTEM TRANSMEMBRANE PROTEIN LOLE"/>
    <property type="match status" value="1"/>
</dbReference>
<evidence type="ECO:0000259" key="8">
    <source>
        <dbReference type="Pfam" id="PF02687"/>
    </source>
</evidence>
<feature type="transmembrane region" description="Helical" evidence="7">
    <location>
        <begin position="429"/>
        <end position="452"/>
    </location>
</feature>
<organism evidence="10 11">
    <name type="scientific">Anaeromyxobacter paludicola</name>
    <dbReference type="NCBI Taxonomy" id="2918171"/>
    <lineage>
        <taxon>Bacteria</taxon>
        <taxon>Pseudomonadati</taxon>
        <taxon>Myxococcota</taxon>
        <taxon>Myxococcia</taxon>
        <taxon>Myxococcales</taxon>
        <taxon>Cystobacterineae</taxon>
        <taxon>Anaeromyxobacteraceae</taxon>
        <taxon>Anaeromyxobacter</taxon>
    </lineage>
</organism>
<feature type="transmembrane region" description="Helical" evidence="7">
    <location>
        <begin position="473"/>
        <end position="497"/>
    </location>
</feature>
<feature type="domain" description="ABC3 transporter permease C-terminal" evidence="8">
    <location>
        <begin position="719"/>
        <end position="834"/>
    </location>
</feature>
<reference evidence="11" key="1">
    <citation type="journal article" date="2022" name="Int. J. Syst. Evol. Microbiol.">
        <title>Anaeromyxobacter oryzae sp. nov., Anaeromyxobacter diazotrophicus sp. nov. and Anaeromyxobacter paludicola sp. nov., isolated from paddy soils.</title>
        <authorList>
            <person name="Itoh H."/>
            <person name="Xu Z."/>
            <person name="Mise K."/>
            <person name="Masuda Y."/>
            <person name="Ushijima N."/>
            <person name="Hayakawa C."/>
            <person name="Shiratori Y."/>
            <person name="Senoo K."/>
        </authorList>
    </citation>
    <scope>NUCLEOTIDE SEQUENCE [LARGE SCALE GENOMIC DNA]</scope>
    <source>
        <strain evidence="11">Red630</strain>
    </source>
</reference>
<proteinExistence type="inferred from homology"/>